<evidence type="ECO:0000259" key="15">
    <source>
        <dbReference type="Pfam" id="PF07885"/>
    </source>
</evidence>
<dbReference type="PANTHER" id="PTHR11003">
    <property type="entry name" value="POTASSIUM CHANNEL, SUBFAMILY K"/>
    <property type="match status" value="1"/>
</dbReference>
<feature type="region of interest" description="Disordered" evidence="13">
    <location>
        <begin position="151"/>
        <end position="170"/>
    </location>
</feature>
<keyword evidence="11 12" id="KW-0407">Ion channel</keyword>
<feature type="domain" description="Potassium channel" evidence="15">
    <location>
        <begin position="324"/>
        <end position="392"/>
    </location>
</feature>
<evidence type="ECO:0000256" key="1">
    <source>
        <dbReference type="ARBA" id="ARBA00004141"/>
    </source>
</evidence>
<dbReference type="Proteomes" id="UP000038045">
    <property type="component" value="Unplaced"/>
</dbReference>
<dbReference type="Pfam" id="PF07885">
    <property type="entry name" value="Ion_trans_2"/>
    <property type="match status" value="2"/>
</dbReference>
<dbReference type="WBParaSite" id="PTRK_0001022600.1">
    <property type="protein sequence ID" value="PTRK_0001022600.1"/>
    <property type="gene ID" value="PTRK_0001022600"/>
</dbReference>
<feature type="transmembrane region" description="Helical" evidence="14">
    <location>
        <begin position="336"/>
        <end position="357"/>
    </location>
</feature>
<dbReference type="InterPro" id="IPR003280">
    <property type="entry name" value="2pore_dom_K_chnl"/>
</dbReference>
<feature type="transmembrane region" description="Helical" evidence="14">
    <location>
        <begin position="504"/>
        <end position="525"/>
    </location>
</feature>
<evidence type="ECO:0000313" key="17">
    <source>
        <dbReference type="WBParaSite" id="PTRK_0001022600.1"/>
    </source>
</evidence>
<keyword evidence="3 12" id="KW-0813">Transport</keyword>
<evidence type="ECO:0000313" key="16">
    <source>
        <dbReference type="Proteomes" id="UP000038045"/>
    </source>
</evidence>
<feature type="transmembrane region" description="Helical" evidence="14">
    <location>
        <begin position="449"/>
        <end position="469"/>
    </location>
</feature>
<dbReference type="GO" id="GO:0022841">
    <property type="term" value="F:potassium ion leak channel activity"/>
    <property type="evidence" value="ECO:0007669"/>
    <property type="project" value="TreeGrafter"/>
</dbReference>
<feature type="transmembrane region" description="Helical" evidence="14">
    <location>
        <begin position="545"/>
        <end position="564"/>
    </location>
</feature>
<dbReference type="PANTHER" id="PTHR11003:SF333">
    <property type="entry name" value="TWIK FAMILY OF POTASSIUM CHANNELS PROTEIN 7"/>
    <property type="match status" value="1"/>
</dbReference>
<evidence type="ECO:0000256" key="6">
    <source>
        <dbReference type="ARBA" id="ARBA00022826"/>
    </source>
</evidence>
<feature type="transmembrane region" description="Helical" evidence="14">
    <location>
        <begin position="363"/>
        <end position="385"/>
    </location>
</feature>
<dbReference type="SUPFAM" id="SSF81324">
    <property type="entry name" value="Voltage-gated potassium channels"/>
    <property type="match status" value="2"/>
</dbReference>
<evidence type="ECO:0000256" key="11">
    <source>
        <dbReference type="ARBA" id="ARBA00023303"/>
    </source>
</evidence>
<dbReference type="PRINTS" id="PR01095">
    <property type="entry name" value="TASKCHANNEL"/>
</dbReference>
<evidence type="ECO:0000256" key="4">
    <source>
        <dbReference type="ARBA" id="ARBA00022538"/>
    </source>
</evidence>
<dbReference type="Gene3D" id="1.10.287.70">
    <property type="match status" value="1"/>
</dbReference>
<dbReference type="STRING" id="131310.A0A0N4ZNW3"/>
<evidence type="ECO:0000256" key="7">
    <source>
        <dbReference type="ARBA" id="ARBA00022958"/>
    </source>
</evidence>
<keyword evidence="6" id="KW-0631">Potassium channel</keyword>
<evidence type="ECO:0000256" key="8">
    <source>
        <dbReference type="ARBA" id="ARBA00022989"/>
    </source>
</evidence>
<reference evidence="17" key="1">
    <citation type="submission" date="2017-02" db="UniProtKB">
        <authorList>
            <consortium name="WormBaseParasite"/>
        </authorList>
    </citation>
    <scope>IDENTIFICATION</scope>
</reference>
<sequence length="642" mass="73742">MSHFASRFSSFRSRSALRQGSEIRRNYGSPSHATIFSNPLAINVPSPRNQRYDDEAVEPLLLRSCNNNNNNNDDTNIYSNTSNNLLPYRNLGRTSSIKVDKYAKSGVGVVVDRFHDEDEIIQLADEDLDDIEAYEVRDKVGEIPFPFLNKHKKDSYRSPPSALSTSYQRHQNPAHVKWEDGDMRPGIGIDNNFNSIDHEDTMVTSDSQTKESEDDDREDMNKEYSVIKKYAKLILPHVALVLVSFVYTLLGALLFYTIERPNEFDTKREQLKLIETRQEQFVTELIKLAIQNTTSRDEWRHIAQNHMHNLSDHLFIAFEKYFMTSEEIKNNHIIEIWTFSTAVFFAVTVVTTIGYGSPVPTSQYGRIFCIIFSILGIPLTLVTIADMGKFLSEHLIWSYGKYLKMKHFIFNRKRRMKHKSHHLEGEHVCDECQSRGLNHHMEMVEEQKIPALLVLAILVLYTALGGVLMSHLEDWSFFNSFYFSFITMTTVGFGDLLPKGKDQILIILIYIIVGLAITTMCIDLVGVQYIRKIHYFGRKIQDAKSALAIVGGKVVMVSEFYASLMQKRAKESSKAYIIENLYIAKHVIPYIPSDIRWIRYIDQVDPNGNRESLVRTGSGANSVSSFDVHSCRFCHSRFSMNQ</sequence>
<accession>A0A0N4ZNW3</accession>
<evidence type="ECO:0000256" key="14">
    <source>
        <dbReference type="SAM" id="Phobius"/>
    </source>
</evidence>
<feature type="region of interest" description="Disordered" evidence="13">
    <location>
        <begin position="195"/>
        <end position="218"/>
    </location>
</feature>
<keyword evidence="4" id="KW-0633">Potassium transport</keyword>
<evidence type="ECO:0000256" key="9">
    <source>
        <dbReference type="ARBA" id="ARBA00023065"/>
    </source>
</evidence>
<keyword evidence="9 12" id="KW-0406">Ion transport</keyword>
<evidence type="ECO:0000256" key="13">
    <source>
        <dbReference type="SAM" id="MobiDB-lite"/>
    </source>
</evidence>
<dbReference type="GO" id="GO:0015271">
    <property type="term" value="F:outward rectifier potassium channel activity"/>
    <property type="evidence" value="ECO:0007669"/>
    <property type="project" value="TreeGrafter"/>
</dbReference>
<evidence type="ECO:0000256" key="2">
    <source>
        <dbReference type="ARBA" id="ARBA00006666"/>
    </source>
</evidence>
<feature type="transmembrane region" description="Helical" evidence="14">
    <location>
        <begin position="234"/>
        <end position="258"/>
    </location>
</feature>
<dbReference type="InterPro" id="IPR013099">
    <property type="entry name" value="K_chnl_dom"/>
</dbReference>
<organism evidence="16 17">
    <name type="scientific">Parastrongyloides trichosuri</name>
    <name type="common">Possum-specific nematode worm</name>
    <dbReference type="NCBI Taxonomy" id="131310"/>
    <lineage>
        <taxon>Eukaryota</taxon>
        <taxon>Metazoa</taxon>
        <taxon>Ecdysozoa</taxon>
        <taxon>Nematoda</taxon>
        <taxon>Chromadorea</taxon>
        <taxon>Rhabditida</taxon>
        <taxon>Tylenchina</taxon>
        <taxon>Panagrolaimomorpha</taxon>
        <taxon>Strongyloidoidea</taxon>
        <taxon>Strongyloididae</taxon>
        <taxon>Parastrongyloides</taxon>
    </lineage>
</organism>
<dbReference type="PRINTS" id="PR01333">
    <property type="entry name" value="2POREKCHANEL"/>
</dbReference>
<feature type="compositionally biased region" description="Polar residues" evidence="13">
    <location>
        <begin position="161"/>
        <end position="170"/>
    </location>
</feature>
<feature type="domain" description="Potassium channel" evidence="15">
    <location>
        <begin position="457"/>
        <end position="527"/>
    </location>
</feature>
<evidence type="ECO:0000256" key="10">
    <source>
        <dbReference type="ARBA" id="ARBA00023136"/>
    </source>
</evidence>
<feature type="transmembrane region" description="Helical" evidence="14">
    <location>
        <begin position="475"/>
        <end position="497"/>
    </location>
</feature>
<dbReference type="GO" id="GO:0005886">
    <property type="term" value="C:plasma membrane"/>
    <property type="evidence" value="ECO:0007669"/>
    <property type="project" value="TreeGrafter"/>
</dbReference>
<dbReference type="AlphaFoldDB" id="A0A0N4ZNW3"/>
<evidence type="ECO:0000256" key="5">
    <source>
        <dbReference type="ARBA" id="ARBA00022692"/>
    </source>
</evidence>
<name>A0A0N4ZNW3_PARTI</name>
<keyword evidence="5 12" id="KW-0812">Transmembrane</keyword>
<keyword evidence="7" id="KW-0630">Potassium</keyword>
<comment type="similarity">
    <text evidence="2 12">Belongs to the two pore domain potassium channel (TC 1.A.1.8) family.</text>
</comment>
<dbReference type="InterPro" id="IPR003092">
    <property type="entry name" value="2pore_dom_K_chnl_TASK"/>
</dbReference>
<protein>
    <submittedName>
        <fullName evidence="17">TWiK family of potassium channels protein 7</fullName>
    </submittedName>
</protein>
<proteinExistence type="inferred from homology"/>
<comment type="subcellular location">
    <subcellularLocation>
        <location evidence="1">Membrane</location>
        <topology evidence="1">Multi-pass membrane protein</topology>
    </subcellularLocation>
</comment>
<evidence type="ECO:0000256" key="3">
    <source>
        <dbReference type="ARBA" id="ARBA00022448"/>
    </source>
</evidence>
<keyword evidence="10 14" id="KW-0472">Membrane</keyword>
<evidence type="ECO:0000256" key="12">
    <source>
        <dbReference type="RuleBase" id="RU003857"/>
    </source>
</evidence>
<keyword evidence="8 14" id="KW-1133">Transmembrane helix</keyword>
<dbReference type="GO" id="GO:0030322">
    <property type="term" value="P:stabilization of membrane potential"/>
    <property type="evidence" value="ECO:0007669"/>
    <property type="project" value="TreeGrafter"/>
</dbReference>
<keyword evidence="16" id="KW-1185">Reference proteome</keyword>